<dbReference type="Gene3D" id="3.30.1310.20">
    <property type="entry name" value="PRTase-like"/>
    <property type="match status" value="1"/>
</dbReference>
<protein>
    <submittedName>
        <fullName evidence="2">Phosphoribosyltransferase family protein</fullName>
    </submittedName>
</protein>
<dbReference type="Gene3D" id="3.40.50.2020">
    <property type="match status" value="1"/>
</dbReference>
<dbReference type="InterPro" id="IPR029058">
    <property type="entry name" value="AB_hydrolase_fold"/>
</dbReference>
<sequence>MAFTQRAFDDRDDAGRRLGERLARGGEADKEPVVLALPRGGVPVGHRVAEELGAPLDIIAVRKLGLPGHPELAMGAIGEGGVRILNDEVVRGHGVDTEALDAVERSERAELERRAALFRQGRPRVSPAGRTAVVVDDGVATGSTARAACRVARAQGAVRVVLAVPVGAPAALRALAGDADEVVSLSAPAWFQAVGEWYTDFAQTTDEEVIGLLREHRDAAGPGVDADVGVEAAGVRLGGHLTVPEGARGAVVFAHGSGSGRHSPRNTRVAGTLNGAGLGTLLFDLLTEEEGEDRELVFDIRLLAERLRGAADWLGARPEAAHLPTGYFGASTGAAAALVAAADAPSGTGAVVSRGGRPDLAGARLAEVRAPTLLIVGGADTAVLDLNRRAREELTCESALEVVPGAGHLFAEPGALEQVADLAAAWFARHLPPGG</sequence>
<comment type="caution">
    <text evidence="2">The sequence shown here is derived from an EMBL/GenBank/DDBJ whole genome shotgun (WGS) entry which is preliminary data.</text>
</comment>
<evidence type="ECO:0000313" key="3">
    <source>
        <dbReference type="Proteomes" id="UP001165685"/>
    </source>
</evidence>
<feature type="domain" description="Phosphoribosyltransferase" evidence="1">
    <location>
        <begin position="28"/>
        <end position="189"/>
    </location>
</feature>
<dbReference type="InterPro" id="IPR029057">
    <property type="entry name" value="PRTase-like"/>
</dbReference>
<keyword evidence="2" id="KW-0808">Transferase</keyword>
<gene>
    <name evidence="2" type="ORF">O4U47_04775</name>
</gene>
<reference evidence="2" key="1">
    <citation type="submission" date="2023-01" db="EMBL/GenBank/DDBJ databases">
        <title>Draft genome sequence of Nocardiopsis sp. LSu2-4 isolated from halophytes.</title>
        <authorList>
            <person name="Duangmal K."/>
            <person name="Chantavorakit T."/>
        </authorList>
    </citation>
    <scope>NUCLEOTIDE SEQUENCE</scope>
    <source>
        <strain evidence="2">LSu2-4</strain>
    </source>
</reference>
<keyword evidence="2" id="KW-0328">Glycosyltransferase</keyword>
<dbReference type="CDD" id="cd06223">
    <property type="entry name" value="PRTases_typeI"/>
    <property type="match status" value="1"/>
</dbReference>
<evidence type="ECO:0000313" key="2">
    <source>
        <dbReference type="EMBL" id="MDA2803816.1"/>
    </source>
</evidence>
<dbReference type="InterPro" id="IPR000836">
    <property type="entry name" value="PRTase_dom"/>
</dbReference>
<proteinExistence type="predicted"/>
<dbReference type="RefSeq" id="WP_270676306.1">
    <property type="nucleotide sequence ID" value="NZ_JAQFWP010000006.1"/>
</dbReference>
<organism evidence="2 3">
    <name type="scientific">Nocardiopsis suaedae</name>
    <dbReference type="NCBI Taxonomy" id="3018444"/>
    <lineage>
        <taxon>Bacteria</taxon>
        <taxon>Bacillati</taxon>
        <taxon>Actinomycetota</taxon>
        <taxon>Actinomycetes</taxon>
        <taxon>Streptosporangiales</taxon>
        <taxon>Nocardiopsidaceae</taxon>
        <taxon>Nocardiopsis</taxon>
    </lineage>
</organism>
<dbReference type="Proteomes" id="UP001165685">
    <property type="component" value="Unassembled WGS sequence"/>
</dbReference>
<dbReference type="SUPFAM" id="SSF53474">
    <property type="entry name" value="alpha/beta-Hydrolases"/>
    <property type="match status" value="1"/>
</dbReference>
<accession>A0ABT4TGP4</accession>
<dbReference type="SUPFAM" id="SSF53271">
    <property type="entry name" value="PRTase-like"/>
    <property type="match status" value="1"/>
</dbReference>
<name>A0ABT4TGP4_9ACTN</name>
<dbReference type="EMBL" id="JAQFWP010000006">
    <property type="protein sequence ID" value="MDA2803816.1"/>
    <property type="molecule type" value="Genomic_DNA"/>
</dbReference>
<keyword evidence="3" id="KW-1185">Reference proteome</keyword>
<dbReference type="Pfam" id="PF00156">
    <property type="entry name" value="Pribosyltran"/>
    <property type="match status" value="1"/>
</dbReference>
<dbReference type="Gene3D" id="3.40.50.1820">
    <property type="entry name" value="alpha/beta hydrolase"/>
    <property type="match status" value="1"/>
</dbReference>
<evidence type="ECO:0000259" key="1">
    <source>
        <dbReference type="Pfam" id="PF00156"/>
    </source>
</evidence>
<dbReference type="GO" id="GO:0016757">
    <property type="term" value="F:glycosyltransferase activity"/>
    <property type="evidence" value="ECO:0007669"/>
    <property type="project" value="UniProtKB-KW"/>
</dbReference>